<dbReference type="Proteomes" id="UP000504844">
    <property type="component" value="Chromosome"/>
</dbReference>
<accession>A0A6M8STN5</accession>
<sequence length="108" mass="12028">MFKLTPKPTFKAKVGLTMPGQEKQVEVTIEFKHLPRPQVKEFFETLEGKKDHEALGEIIVDWAGIVDDGAAVPFDSVALETLCTNYPTAAADLFVGFRKSFLESRAKN</sequence>
<dbReference type="InterPro" id="IPR014859">
    <property type="entry name" value="Phage_TAC_4"/>
</dbReference>
<dbReference type="Pfam" id="PF08748">
    <property type="entry name" value="Phage_TAC_4"/>
    <property type="match status" value="1"/>
</dbReference>
<dbReference type="EMBL" id="CP054143">
    <property type="protein sequence ID" value="QKJ67484.1"/>
    <property type="molecule type" value="Genomic_DNA"/>
</dbReference>
<evidence type="ECO:0000313" key="1">
    <source>
        <dbReference type="EMBL" id="QKJ67484.1"/>
    </source>
</evidence>
<gene>
    <name evidence="1" type="ORF">HQN60_12635</name>
</gene>
<dbReference type="AlphaFoldDB" id="A0A6M8STN5"/>
<reference evidence="1 2" key="1">
    <citation type="submission" date="2020-05" db="EMBL/GenBank/DDBJ databases">
        <title>Complete genome sequence of Deefgea sp. D17.</title>
        <authorList>
            <person name="Bae J.-W."/>
            <person name="Han J.E."/>
        </authorList>
    </citation>
    <scope>NUCLEOTIDE SEQUENCE [LARGE SCALE GENOMIC DNA]</scope>
    <source>
        <strain evidence="1 2">D17</strain>
    </source>
</reference>
<keyword evidence="2" id="KW-1185">Reference proteome</keyword>
<proteinExistence type="predicted"/>
<dbReference type="RefSeq" id="WP_173533986.1">
    <property type="nucleotide sequence ID" value="NZ_CP054143.1"/>
</dbReference>
<organism evidence="1 2">
    <name type="scientific">Deefgea piscis</name>
    <dbReference type="NCBI Taxonomy" id="2739061"/>
    <lineage>
        <taxon>Bacteria</taxon>
        <taxon>Pseudomonadati</taxon>
        <taxon>Pseudomonadota</taxon>
        <taxon>Betaproteobacteria</taxon>
        <taxon>Neisseriales</taxon>
        <taxon>Chitinibacteraceae</taxon>
        <taxon>Deefgea</taxon>
    </lineage>
</organism>
<dbReference type="KEGG" id="dee:HQN60_12635"/>
<protein>
    <submittedName>
        <fullName evidence="1">Uncharacterized protein</fullName>
    </submittedName>
</protein>
<evidence type="ECO:0000313" key="2">
    <source>
        <dbReference type="Proteomes" id="UP000504844"/>
    </source>
</evidence>
<name>A0A6M8STN5_9NEIS</name>